<sequence>MARQGHWRDTARKEALSQAAFWLNGAVR</sequence>
<evidence type="ECO:0000313" key="1">
    <source>
        <dbReference type="EMBL" id="AAM87074.1"/>
    </source>
</evidence>
<accession>Q8CKG3</accession>
<organism evidence="1 2">
    <name type="scientific">Yersinia pestis</name>
    <dbReference type="NCBI Taxonomy" id="632"/>
    <lineage>
        <taxon>Bacteria</taxon>
        <taxon>Pseudomonadati</taxon>
        <taxon>Pseudomonadota</taxon>
        <taxon>Gammaproteobacteria</taxon>
        <taxon>Enterobacterales</taxon>
        <taxon>Yersiniaceae</taxon>
        <taxon>Yersinia</taxon>
    </lineage>
</organism>
<gene>
    <name evidence="1" type="ordered locus">y3526</name>
</gene>
<dbReference type="AlphaFoldDB" id="Q8CKG3"/>
<dbReference type="KEGG" id="ypk:y3526"/>
<protein>
    <submittedName>
        <fullName evidence="1">Uncharacterized protein</fullName>
    </submittedName>
</protein>
<dbReference type="HOGENOM" id="CLU_3413030_0_0_6"/>
<reference evidence="1 2" key="1">
    <citation type="journal article" date="2002" name="J. Bacteriol.">
        <title>Genome sequence of Yersinia pestis KIM.</title>
        <authorList>
            <person name="Deng W."/>
            <person name="Burland V."/>
            <person name="Plunkett G.III."/>
            <person name="Boutin A."/>
            <person name="Mayhew G.F."/>
            <person name="Liss P."/>
            <person name="Perna N.T."/>
            <person name="Rose D.J."/>
            <person name="Mau B."/>
            <person name="Zhou S."/>
            <person name="Schwartz D.C."/>
            <person name="Fetherston J.D."/>
            <person name="Lindler L.E."/>
            <person name="Brubaker R.R."/>
            <person name="Plana G.V."/>
            <person name="Straley S.C."/>
            <person name="McDonough K.A."/>
            <person name="Nilles M.L."/>
            <person name="Matson J.S."/>
            <person name="Blattner F.R."/>
            <person name="Perry R.D."/>
        </authorList>
    </citation>
    <scope>NUCLEOTIDE SEQUENCE [LARGE SCALE GENOMIC DNA]</scope>
    <source>
        <strain evidence="2">KIM10+ / Biovar Mediaevalis</strain>
    </source>
</reference>
<evidence type="ECO:0000313" key="2">
    <source>
        <dbReference type="Proteomes" id="UP000002490"/>
    </source>
</evidence>
<dbReference type="Proteomes" id="UP000002490">
    <property type="component" value="Chromosome"/>
</dbReference>
<proteinExistence type="predicted"/>
<dbReference type="EMBL" id="AE009952">
    <property type="protein sequence ID" value="AAM87074.1"/>
    <property type="molecule type" value="Genomic_DNA"/>
</dbReference>
<name>Q8CKG3_YERPE</name>